<reference evidence="2 3" key="1">
    <citation type="journal article" date="2024" name="Commun. Biol.">
        <title>Comparative genomic analysis of thermophilic fungi reveals convergent evolutionary adaptations and gene losses.</title>
        <authorList>
            <person name="Steindorff A.S."/>
            <person name="Aguilar-Pontes M.V."/>
            <person name="Robinson A.J."/>
            <person name="Andreopoulos B."/>
            <person name="LaButti K."/>
            <person name="Kuo A."/>
            <person name="Mondo S."/>
            <person name="Riley R."/>
            <person name="Otillar R."/>
            <person name="Haridas S."/>
            <person name="Lipzen A."/>
            <person name="Grimwood J."/>
            <person name="Schmutz J."/>
            <person name="Clum A."/>
            <person name="Reid I.D."/>
            <person name="Moisan M.C."/>
            <person name="Butler G."/>
            <person name="Nguyen T.T.M."/>
            <person name="Dewar K."/>
            <person name="Conant G."/>
            <person name="Drula E."/>
            <person name="Henrissat B."/>
            <person name="Hansel C."/>
            <person name="Singer S."/>
            <person name="Hutchinson M.I."/>
            <person name="de Vries R.P."/>
            <person name="Natvig D.O."/>
            <person name="Powell A.J."/>
            <person name="Tsang A."/>
            <person name="Grigoriev I.V."/>
        </authorList>
    </citation>
    <scope>NUCLEOTIDE SEQUENCE [LARGE SCALE GENOMIC DNA]</scope>
    <source>
        <strain evidence="2 3">ATCC 22073</strain>
    </source>
</reference>
<dbReference type="Proteomes" id="UP001600064">
    <property type="component" value="Unassembled WGS sequence"/>
</dbReference>
<evidence type="ECO:0000313" key="2">
    <source>
        <dbReference type="EMBL" id="KAL2267980.1"/>
    </source>
</evidence>
<dbReference type="InterPro" id="IPR019240">
    <property type="entry name" value="DUF2196"/>
</dbReference>
<protein>
    <submittedName>
        <fullName evidence="2">Uncharacterized protein</fullName>
    </submittedName>
</protein>
<dbReference type="Pfam" id="PF09962">
    <property type="entry name" value="DUF2196"/>
    <property type="match status" value="1"/>
</dbReference>
<dbReference type="RefSeq" id="XP_070866707.1">
    <property type="nucleotide sequence ID" value="XM_071009139.1"/>
</dbReference>
<accession>A0ABR4DCB3</accession>
<dbReference type="NCBIfam" id="TIGR03833">
    <property type="entry name" value="YwbE family protein"/>
    <property type="match status" value="1"/>
</dbReference>
<dbReference type="GeneID" id="98123783"/>
<evidence type="ECO:0000256" key="1">
    <source>
        <dbReference type="SAM" id="MobiDB-lite"/>
    </source>
</evidence>
<feature type="region of interest" description="Disordered" evidence="1">
    <location>
        <begin position="79"/>
        <end position="169"/>
    </location>
</feature>
<sequence length="269" mass="28116">MPVPTTRQVIPGALVNIVLKADQPTGRTVQGVVGQLLTRGNHPRGIKVRLTDGRVGRVQSMATGPTGAGACMEAAEDAGLLGDDGSARNGEGRGRREPGRRNGGGSMMVEDTRGEEQPLSSRGIGLDAYIKPTKAKGKGKGSGNRSQDAGPVAERPTSAGLVDSSRHGSADDMCPVCGDFRGDAAALMHHVQCRGSFPTRMNKINNRAGILRRLELKIILDPSQPVAAIPISPTLALGAFHYAASPDPSSKEDRAHCGKLLSSRRSSTS</sequence>
<name>A0ABR4DCB3_9PEZI</name>
<evidence type="ECO:0000313" key="3">
    <source>
        <dbReference type="Proteomes" id="UP001600064"/>
    </source>
</evidence>
<dbReference type="PANTHER" id="PTHR40069">
    <property type="entry name" value="YWBE PROTEIN"/>
    <property type="match status" value="1"/>
</dbReference>
<feature type="compositionally biased region" description="Basic and acidic residues" evidence="1">
    <location>
        <begin position="90"/>
        <end position="100"/>
    </location>
</feature>
<dbReference type="PANTHER" id="PTHR40069:SF1">
    <property type="entry name" value="YWBE PROTEIN"/>
    <property type="match status" value="1"/>
</dbReference>
<proteinExistence type="predicted"/>
<organism evidence="2 3">
    <name type="scientific">Remersonia thermophila</name>
    <dbReference type="NCBI Taxonomy" id="72144"/>
    <lineage>
        <taxon>Eukaryota</taxon>
        <taxon>Fungi</taxon>
        <taxon>Dikarya</taxon>
        <taxon>Ascomycota</taxon>
        <taxon>Pezizomycotina</taxon>
        <taxon>Sordariomycetes</taxon>
        <taxon>Sordariomycetidae</taxon>
        <taxon>Sordariales</taxon>
        <taxon>Sordariales incertae sedis</taxon>
        <taxon>Remersonia</taxon>
    </lineage>
</organism>
<feature type="region of interest" description="Disordered" evidence="1">
    <location>
        <begin position="245"/>
        <end position="269"/>
    </location>
</feature>
<keyword evidence="3" id="KW-1185">Reference proteome</keyword>
<gene>
    <name evidence="2" type="ORF">VTJ83DRAFT_2826</name>
</gene>
<dbReference type="EMBL" id="JAZGUE010000003">
    <property type="protein sequence ID" value="KAL2267980.1"/>
    <property type="molecule type" value="Genomic_DNA"/>
</dbReference>
<comment type="caution">
    <text evidence="2">The sequence shown here is derived from an EMBL/GenBank/DDBJ whole genome shotgun (WGS) entry which is preliminary data.</text>
</comment>